<proteinExistence type="predicted"/>
<feature type="transmembrane region" description="Helical" evidence="1">
    <location>
        <begin position="12"/>
        <end position="31"/>
    </location>
</feature>
<keyword evidence="1" id="KW-0472">Membrane</keyword>
<reference evidence="2" key="1">
    <citation type="submission" date="2022-07" db="EMBL/GenBank/DDBJ databases">
        <authorList>
            <person name="Macas J."/>
            <person name="Novak P."/>
            <person name="Neumann P."/>
        </authorList>
    </citation>
    <scope>NUCLEOTIDE SEQUENCE</scope>
</reference>
<keyword evidence="1" id="KW-0812">Transmembrane</keyword>
<organism evidence="2 3">
    <name type="scientific">Cuscuta epithymum</name>
    <dbReference type="NCBI Taxonomy" id="186058"/>
    <lineage>
        <taxon>Eukaryota</taxon>
        <taxon>Viridiplantae</taxon>
        <taxon>Streptophyta</taxon>
        <taxon>Embryophyta</taxon>
        <taxon>Tracheophyta</taxon>
        <taxon>Spermatophyta</taxon>
        <taxon>Magnoliopsida</taxon>
        <taxon>eudicotyledons</taxon>
        <taxon>Gunneridae</taxon>
        <taxon>Pentapetalae</taxon>
        <taxon>asterids</taxon>
        <taxon>lamiids</taxon>
        <taxon>Solanales</taxon>
        <taxon>Convolvulaceae</taxon>
        <taxon>Cuscuteae</taxon>
        <taxon>Cuscuta</taxon>
        <taxon>Cuscuta subgen. Cuscuta</taxon>
    </lineage>
</organism>
<dbReference type="EMBL" id="CAMAPF010000083">
    <property type="protein sequence ID" value="CAH9095009.1"/>
    <property type="molecule type" value="Genomic_DNA"/>
</dbReference>
<keyword evidence="1" id="KW-1133">Transmembrane helix</keyword>
<comment type="caution">
    <text evidence="2">The sequence shown here is derived from an EMBL/GenBank/DDBJ whole genome shotgun (WGS) entry which is preliminary data.</text>
</comment>
<name>A0AAV0DC80_9ASTE</name>
<accession>A0AAV0DC80</accession>
<keyword evidence="3" id="KW-1185">Reference proteome</keyword>
<dbReference type="Proteomes" id="UP001152523">
    <property type="component" value="Unassembled WGS sequence"/>
</dbReference>
<sequence length="71" mass="8633">MEKRLYISKVTFLFLMILSTFSYHVYFWWFYSLFLYLVVSDQYSSSISNKITVTLIPSNPYFMLHLAQHVY</sequence>
<evidence type="ECO:0000313" key="2">
    <source>
        <dbReference type="EMBL" id="CAH9095009.1"/>
    </source>
</evidence>
<dbReference type="AlphaFoldDB" id="A0AAV0DC80"/>
<gene>
    <name evidence="2" type="ORF">CEPIT_LOCUS13099</name>
</gene>
<evidence type="ECO:0000313" key="3">
    <source>
        <dbReference type="Proteomes" id="UP001152523"/>
    </source>
</evidence>
<evidence type="ECO:0000256" key="1">
    <source>
        <dbReference type="SAM" id="Phobius"/>
    </source>
</evidence>
<protein>
    <submittedName>
        <fullName evidence="2">Uncharacterized protein</fullName>
    </submittedName>
</protein>